<accession>A0A2P2J7R4</accession>
<evidence type="ECO:0000256" key="1">
    <source>
        <dbReference type="SAM" id="Phobius"/>
    </source>
</evidence>
<protein>
    <submittedName>
        <fullName evidence="2">Uncharacterized protein</fullName>
    </submittedName>
</protein>
<keyword evidence="1" id="KW-1133">Transmembrane helix</keyword>
<proteinExistence type="predicted"/>
<reference evidence="2" key="1">
    <citation type="submission" date="2018-02" db="EMBL/GenBank/DDBJ databases">
        <title>Rhizophora mucronata_Transcriptome.</title>
        <authorList>
            <person name="Meera S.P."/>
            <person name="Sreeshan A."/>
            <person name="Augustine A."/>
        </authorList>
    </citation>
    <scope>NUCLEOTIDE SEQUENCE</scope>
    <source>
        <tissue evidence="2">Leaf</tissue>
    </source>
</reference>
<keyword evidence="1" id="KW-0812">Transmembrane</keyword>
<dbReference type="EMBL" id="GGEC01009026">
    <property type="protein sequence ID" value="MBW89509.1"/>
    <property type="molecule type" value="Transcribed_RNA"/>
</dbReference>
<sequence length="60" mass="6711">MFSLRGCLTFSPLFHFDSSWGLDKGTVLGGYWWGKFSFMGFARIVKILTFVVGSISLAKV</sequence>
<name>A0A2P2J7R4_RHIMU</name>
<dbReference type="AlphaFoldDB" id="A0A2P2J7R4"/>
<organism evidence="2">
    <name type="scientific">Rhizophora mucronata</name>
    <name type="common">Asiatic mangrove</name>
    <dbReference type="NCBI Taxonomy" id="61149"/>
    <lineage>
        <taxon>Eukaryota</taxon>
        <taxon>Viridiplantae</taxon>
        <taxon>Streptophyta</taxon>
        <taxon>Embryophyta</taxon>
        <taxon>Tracheophyta</taxon>
        <taxon>Spermatophyta</taxon>
        <taxon>Magnoliopsida</taxon>
        <taxon>eudicotyledons</taxon>
        <taxon>Gunneridae</taxon>
        <taxon>Pentapetalae</taxon>
        <taxon>rosids</taxon>
        <taxon>fabids</taxon>
        <taxon>Malpighiales</taxon>
        <taxon>Rhizophoraceae</taxon>
        <taxon>Rhizophora</taxon>
    </lineage>
</organism>
<feature type="transmembrane region" description="Helical" evidence="1">
    <location>
        <begin position="37"/>
        <end position="58"/>
    </location>
</feature>
<evidence type="ECO:0000313" key="2">
    <source>
        <dbReference type="EMBL" id="MBW89509.1"/>
    </source>
</evidence>
<keyword evidence="1" id="KW-0472">Membrane</keyword>